<evidence type="ECO:0000313" key="2">
    <source>
        <dbReference type="Proteomes" id="UP000516314"/>
    </source>
</evidence>
<dbReference type="AlphaFoldDB" id="A0A7G2ES88"/>
<dbReference type="PANTHER" id="PTHR31973">
    <property type="entry name" value="POLYPROTEIN, PUTATIVE-RELATED"/>
    <property type="match status" value="1"/>
</dbReference>
<protein>
    <submittedName>
        <fullName evidence="1">(thale cress) hypothetical protein</fullName>
    </submittedName>
</protein>
<dbReference type="PANTHER" id="PTHR31973:SF187">
    <property type="entry name" value="MUTATOR TRANSPOSASE MUDRA PROTEIN"/>
    <property type="match status" value="1"/>
</dbReference>
<evidence type="ECO:0000313" key="1">
    <source>
        <dbReference type="EMBL" id="CAD5324711.1"/>
    </source>
</evidence>
<dbReference type="EMBL" id="LR881468">
    <property type="protein sequence ID" value="CAD5324711.1"/>
    <property type="molecule type" value="Genomic_DNA"/>
</dbReference>
<accession>A0A7G2ES88</accession>
<organism evidence="1 2">
    <name type="scientific">Arabidopsis thaliana</name>
    <name type="common">Mouse-ear cress</name>
    <dbReference type="NCBI Taxonomy" id="3702"/>
    <lineage>
        <taxon>Eukaryota</taxon>
        <taxon>Viridiplantae</taxon>
        <taxon>Streptophyta</taxon>
        <taxon>Embryophyta</taxon>
        <taxon>Tracheophyta</taxon>
        <taxon>Spermatophyta</taxon>
        <taxon>Magnoliopsida</taxon>
        <taxon>eudicotyledons</taxon>
        <taxon>Gunneridae</taxon>
        <taxon>Pentapetalae</taxon>
        <taxon>rosids</taxon>
        <taxon>malvids</taxon>
        <taxon>Brassicales</taxon>
        <taxon>Brassicaceae</taxon>
        <taxon>Camelineae</taxon>
        <taxon>Arabidopsis</taxon>
    </lineage>
</organism>
<proteinExistence type="predicted"/>
<gene>
    <name evidence="1" type="ORF">AT9943_LOCUS12593</name>
</gene>
<dbReference type="Proteomes" id="UP000516314">
    <property type="component" value="Chromosome 3"/>
</dbReference>
<reference evidence="1 2" key="1">
    <citation type="submission" date="2020-09" db="EMBL/GenBank/DDBJ databases">
        <authorList>
            <person name="Ashkenazy H."/>
        </authorList>
    </citation>
    <scope>NUCLEOTIDE SEQUENCE [LARGE SCALE GENOMIC DNA]</scope>
    <source>
        <strain evidence="2">cv. Cdm-0</strain>
    </source>
</reference>
<sequence>MCEAGKWVGFLDVYLVNSIEHSHDMDVNELLEEEIGVERNMASFVDEDPNFDYHDTPPNSDDEDRGEQFAIQDEIQRWYHLMASSDKCKKAKRKVIDIIHREHVEQFSRLKDYKAVIITTNPNSFVELNIVLNDDGAELFHRFYVCFDVIRRLWSMWCRIIFGINGCFLKCTLKGQLLAVVEEMQTMHPSWVEPRMCPRYIYENLKKVFPHQSEMKSLFWKVAESYTIAEYEENMENVKSYDICLYEAIMERKQRTAI</sequence>
<name>A0A7G2ES88_ARATH</name>